<gene>
    <name evidence="1" type="ORF">GCM10009801_75480</name>
</gene>
<organism evidence="1 2">
    <name type="scientific">Streptomyces albiaxialis</name>
    <dbReference type="NCBI Taxonomy" id="329523"/>
    <lineage>
        <taxon>Bacteria</taxon>
        <taxon>Bacillati</taxon>
        <taxon>Actinomycetota</taxon>
        <taxon>Actinomycetes</taxon>
        <taxon>Kitasatosporales</taxon>
        <taxon>Streptomycetaceae</taxon>
        <taxon>Streptomyces</taxon>
    </lineage>
</organism>
<sequence length="77" mass="8443">MKGSATVVRGGCAPYGTDDVSDDVTQDSALIFAKRLRVIMSTCDVAAVWVESGEPCAWQYVKRNGETPVVDRRTMHH</sequence>
<proteinExistence type="predicted"/>
<dbReference type="Proteomes" id="UP001500016">
    <property type="component" value="Unassembled WGS sequence"/>
</dbReference>
<protein>
    <submittedName>
        <fullName evidence="1">Uncharacterized protein</fullName>
    </submittedName>
</protein>
<reference evidence="1 2" key="1">
    <citation type="journal article" date="2019" name="Int. J. Syst. Evol. Microbiol.">
        <title>The Global Catalogue of Microorganisms (GCM) 10K type strain sequencing project: providing services to taxonomists for standard genome sequencing and annotation.</title>
        <authorList>
            <consortium name="The Broad Institute Genomics Platform"/>
            <consortium name="The Broad Institute Genome Sequencing Center for Infectious Disease"/>
            <person name="Wu L."/>
            <person name="Ma J."/>
        </authorList>
    </citation>
    <scope>NUCLEOTIDE SEQUENCE [LARGE SCALE GENOMIC DNA]</scope>
    <source>
        <strain evidence="1 2">JCM 15478</strain>
    </source>
</reference>
<dbReference type="EMBL" id="BAAAPE010000028">
    <property type="protein sequence ID" value="GAA2101862.1"/>
    <property type="molecule type" value="Genomic_DNA"/>
</dbReference>
<comment type="caution">
    <text evidence="1">The sequence shown here is derived from an EMBL/GenBank/DDBJ whole genome shotgun (WGS) entry which is preliminary data.</text>
</comment>
<keyword evidence="2" id="KW-1185">Reference proteome</keyword>
<evidence type="ECO:0000313" key="2">
    <source>
        <dbReference type="Proteomes" id="UP001500016"/>
    </source>
</evidence>
<evidence type="ECO:0000313" key="1">
    <source>
        <dbReference type="EMBL" id="GAA2101862.1"/>
    </source>
</evidence>
<accession>A0ABN2WZ05</accession>
<name>A0ABN2WZ05_9ACTN</name>